<feature type="compositionally biased region" description="Basic and acidic residues" evidence="1">
    <location>
        <begin position="295"/>
        <end position="305"/>
    </location>
</feature>
<dbReference type="AlphaFoldDB" id="A0A368PFX7"/>
<feature type="compositionally biased region" description="Basic and acidic residues" evidence="1">
    <location>
        <begin position="351"/>
        <end position="360"/>
    </location>
</feature>
<reference evidence="2" key="2">
    <citation type="submission" date="2015-07" db="EMBL/GenBank/DDBJ databases">
        <authorList>
            <person name="Noorani M."/>
        </authorList>
    </citation>
    <scope>NUCLEOTIDE SEQUENCE</scope>
    <source>
        <strain evidence="2">Yugu1</strain>
    </source>
</reference>
<dbReference type="EMBL" id="CM003528">
    <property type="protein sequence ID" value="RCV04687.1"/>
    <property type="molecule type" value="Genomic_DNA"/>
</dbReference>
<reference evidence="2" key="1">
    <citation type="journal article" date="2012" name="Nat. Biotechnol.">
        <title>Reference genome sequence of the model plant Setaria.</title>
        <authorList>
            <person name="Bennetzen J.L."/>
            <person name="Schmutz J."/>
            <person name="Wang H."/>
            <person name="Percifield R."/>
            <person name="Hawkins J."/>
            <person name="Pontaroli A.C."/>
            <person name="Estep M."/>
            <person name="Feng L."/>
            <person name="Vaughn J.N."/>
            <person name="Grimwood J."/>
            <person name="Jenkins J."/>
            <person name="Barry K."/>
            <person name="Lindquist E."/>
            <person name="Hellsten U."/>
            <person name="Deshpande S."/>
            <person name="Wang X."/>
            <person name="Wu X."/>
            <person name="Mitros T."/>
            <person name="Triplett J."/>
            <person name="Yang X."/>
            <person name="Ye C.Y."/>
            <person name="Mauro-Herrera M."/>
            <person name="Wang L."/>
            <person name="Li P."/>
            <person name="Sharma M."/>
            <person name="Sharma R."/>
            <person name="Ronald P.C."/>
            <person name="Panaud O."/>
            <person name="Kellogg E.A."/>
            <person name="Brutnell T.P."/>
            <person name="Doust A.N."/>
            <person name="Tuskan G.A."/>
            <person name="Rokhsar D."/>
            <person name="Devos K.M."/>
        </authorList>
    </citation>
    <scope>NUCLEOTIDE SEQUENCE [LARGE SCALE GENOMIC DNA]</scope>
    <source>
        <strain evidence="2">Yugu1</strain>
    </source>
</reference>
<feature type="region of interest" description="Disordered" evidence="1">
    <location>
        <begin position="351"/>
        <end position="370"/>
    </location>
</feature>
<protein>
    <submittedName>
        <fullName evidence="2">Uncharacterized protein</fullName>
    </submittedName>
</protein>
<evidence type="ECO:0000256" key="1">
    <source>
        <dbReference type="SAM" id="MobiDB-lite"/>
    </source>
</evidence>
<dbReference type="OrthoDB" id="10318208at2759"/>
<proteinExistence type="predicted"/>
<evidence type="ECO:0000313" key="2">
    <source>
        <dbReference type="EMBL" id="RCV04687.1"/>
    </source>
</evidence>
<gene>
    <name evidence="2" type="ORF">SETIT_1G020900v2</name>
</gene>
<name>A0A368PFX7_SETIT</name>
<accession>A0A368PFX7</accession>
<feature type="region of interest" description="Disordered" evidence="1">
    <location>
        <begin position="295"/>
        <end position="318"/>
    </location>
</feature>
<sequence length="391" mass="40727">MIHNSHVVCITMTTTQCKADKEKTNVTNHLVYRIGFALLHGSGIGPERPDVDHLVPAGAGKQPVDKHAHVDSGDELGVVVVPGEQRVLGAVVPHADGHVVGAGHEHALAVRREADALDSVAVSGELRDGRPRRAHVPDADGFVDGGGGEDGRVVLVPVEREHLVVVRGQDERGRRIANVPDPRGAVAGGGGEDVRVARGPGGGVDAVLVAAEGADGGLAVGGPELERVVPGRGDEGVPADGVPVEAVDLARVLPEEAHGVLRRRERGVEEAHGAVPGRGGAEGLVGLGPGAVEERVGGREGEDGGRGGAGTRAGGGEVEDDEVAVADEAKVLRRRDEEAVLVERAEADGEARRRGLERRHGGGGWVDRPADRERGTRVRLGFYFFSFFLFC</sequence>
<organism evidence="2">
    <name type="scientific">Setaria italica</name>
    <name type="common">Foxtail millet</name>
    <name type="synonym">Panicum italicum</name>
    <dbReference type="NCBI Taxonomy" id="4555"/>
    <lineage>
        <taxon>Eukaryota</taxon>
        <taxon>Viridiplantae</taxon>
        <taxon>Streptophyta</taxon>
        <taxon>Embryophyta</taxon>
        <taxon>Tracheophyta</taxon>
        <taxon>Spermatophyta</taxon>
        <taxon>Magnoliopsida</taxon>
        <taxon>Liliopsida</taxon>
        <taxon>Poales</taxon>
        <taxon>Poaceae</taxon>
        <taxon>PACMAD clade</taxon>
        <taxon>Panicoideae</taxon>
        <taxon>Panicodae</taxon>
        <taxon>Paniceae</taxon>
        <taxon>Cenchrinae</taxon>
        <taxon>Setaria</taxon>
    </lineage>
</organism>
<feature type="compositionally biased region" description="Gly residues" evidence="1">
    <location>
        <begin position="306"/>
        <end position="316"/>
    </location>
</feature>